<dbReference type="Proteomes" id="UP000799437">
    <property type="component" value="Unassembled WGS sequence"/>
</dbReference>
<feature type="transmembrane region" description="Helical" evidence="2">
    <location>
        <begin position="398"/>
        <end position="418"/>
    </location>
</feature>
<feature type="transmembrane region" description="Helical" evidence="2">
    <location>
        <begin position="366"/>
        <end position="386"/>
    </location>
</feature>
<dbReference type="GeneID" id="54480443"/>
<proteinExistence type="predicted"/>
<dbReference type="AlphaFoldDB" id="A0A6A6VW06"/>
<dbReference type="GO" id="GO:0016020">
    <property type="term" value="C:membrane"/>
    <property type="evidence" value="ECO:0007669"/>
    <property type="project" value="TreeGrafter"/>
</dbReference>
<dbReference type="RefSeq" id="XP_033596345.1">
    <property type="nucleotide sequence ID" value="XM_033739389.1"/>
</dbReference>
<dbReference type="PANTHER" id="PTHR31145">
    <property type="entry name" value="INTEGRAL MEMBRANE PROTEIN (AFU_ORTHOLOGUE AFUA_7G01610)"/>
    <property type="match status" value="1"/>
</dbReference>
<protein>
    <submittedName>
        <fullName evidence="3">Uncharacterized protein</fullName>
    </submittedName>
</protein>
<name>A0A6A6VW06_9PEZI</name>
<feature type="transmembrane region" description="Helical" evidence="2">
    <location>
        <begin position="266"/>
        <end position="287"/>
    </location>
</feature>
<feature type="region of interest" description="Disordered" evidence="1">
    <location>
        <begin position="583"/>
        <end position="685"/>
    </location>
</feature>
<feature type="transmembrane region" description="Helical" evidence="2">
    <location>
        <begin position="207"/>
        <end position="232"/>
    </location>
</feature>
<dbReference type="InterPro" id="IPR040241">
    <property type="entry name" value="TRP_Flc/Pkd2-like"/>
</dbReference>
<feature type="transmembrane region" description="Helical" evidence="2">
    <location>
        <begin position="293"/>
        <end position="315"/>
    </location>
</feature>
<gene>
    <name evidence="3" type="ORF">EJ05DRAFT_158140</name>
</gene>
<evidence type="ECO:0000256" key="2">
    <source>
        <dbReference type="SAM" id="Phobius"/>
    </source>
</evidence>
<evidence type="ECO:0000313" key="3">
    <source>
        <dbReference type="EMBL" id="KAF2753894.1"/>
    </source>
</evidence>
<keyword evidence="2" id="KW-1133">Transmembrane helix</keyword>
<dbReference type="PANTHER" id="PTHR31145:SF8">
    <property type="entry name" value="INTEGRAL MEMBRANE PROTEIN (AFU_ORTHOLOGUE AFUA_2G17475)"/>
    <property type="match status" value="1"/>
</dbReference>
<feature type="transmembrane region" description="Helical" evidence="2">
    <location>
        <begin position="424"/>
        <end position="443"/>
    </location>
</feature>
<dbReference type="GO" id="GO:0055085">
    <property type="term" value="P:transmembrane transport"/>
    <property type="evidence" value="ECO:0007669"/>
    <property type="project" value="TreeGrafter"/>
</dbReference>
<keyword evidence="2" id="KW-0812">Transmembrane</keyword>
<feature type="region of interest" description="Disordered" evidence="1">
    <location>
        <begin position="461"/>
        <end position="481"/>
    </location>
</feature>
<feature type="region of interest" description="Disordered" evidence="1">
    <location>
        <begin position="512"/>
        <end position="567"/>
    </location>
</feature>
<feature type="compositionally biased region" description="Polar residues" evidence="1">
    <location>
        <begin position="524"/>
        <end position="538"/>
    </location>
</feature>
<accession>A0A6A6VW06</accession>
<reference evidence="3" key="1">
    <citation type="journal article" date="2020" name="Stud. Mycol.">
        <title>101 Dothideomycetes genomes: a test case for predicting lifestyles and emergence of pathogens.</title>
        <authorList>
            <person name="Haridas S."/>
            <person name="Albert R."/>
            <person name="Binder M."/>
            <person name="Bloem J."/>
            <person name="Labutti K."/>
            <person name="Salamov A."/>
            <person name="Andreopoulos B."/>
            <person name="Baker S."/>
            <person name="Barry K."/>
            <person name="Bills G."/>
            <person name="Bluhm B."/>
            <person name="Cannon C."/>
            <person name="Castanera R."/>
            <person name="Culley D."/>
            <person name="Daum C."/>
            <person name="Ezra D."/>
            <person name="Gonzalez J."/>
            <person name="Henrissat B."/>
            <person name="Kuo A."/>
            <person name="Liang C."/>
            <person name="Lipzen A."/>
            <person name="Lutzoni F."/>
            <person name="Magnuson J."/>
            <person name="Mondo S."/>
            <person name="Nolan M."/>
            <person name="Ohm R."/>
            <person name="Pangilinan J."/>
            <person name="Park H.-J."/>
            <person name="Ramirez L."/>
            <person name="Alfaro M."/>
            <person name="Sun H."/>
            <person name="Tritt A."/>
            <person name="Yoshinaga Y."/>
            <person name="Zwiers L.-H."/>
            <person name="Turgeon B."/>
            <person name="Goodwin S."/>
            <person name="Spatafora J."/>
            <person name="Crous P."/>
            <person name="Grigoriev I."/>
        </authorList>
    </citation>
    <scope>NUCLEOTIDE SEQUENCE</scope>
    <source>
        <strain evidence="3">CBS 121739</strain>
    </source>
</reference>
<keyword evidence="4" id="KW-1185">Reference proteome</keyword>
<evidence type="ECO:0000313" key="4">
    <source>
        <dbReference type="Proteomes" id="UP000799437"/>
    </source>
</evidence>
<feature type="compositionally biased region" description="Basic and acidic residues" evidence="1">
    <location>
        <begin position="593"/>
        <end position="610"/>
    </location>
</feature>
<sequence length="685" mass="75958">MYLSRTMGVRVQSHTCQLRMLILYSPPVAGRLNATYDLGASVPHMRSLGVSFRANDYADSVLTCMRGVATPDIGHYATSILKWGSIAVPVFASLCSILIRMRQRHDNENLLDGPTVPDDPAEAFIPGVIDCLQYLQFVFLTGCITLKFPGFFRPVVGQFAWSTLMTFHPITTHFVYDGIEDGIYAINATYGFEEMAQVLGAPTMSDLWLSVVINLAIAMAAVGLVMVVTYLIRGGMRRTKAASRQERKETWLFKTKNVGWNLLRVAFNWFLQPILAFCTFQLLVVHYLSQSKIAILAVILTLLAVSLAFMLYRIIFQKRGYVFMNDSTEDRLSLSFSINARLALLHYFVLIVRGVAFGALQISGRGQIICLAAVEAIALIAFLIFQHSSGYTIHTYSAGIRLCIILLFITFLNGVHASTPVKGWVAYIILGLHFCIILAAFVIRPTINVYKELAHPKSARVRAGHNKRPTSEGPAVLGLHDLGRRPDRDGHFPGDGVWPDGDNSYTRASPVLGQRYSRPARSASALSGTMPLTATSPTIADRRSHDTISPVPSWTEDDARTYTTMSTSDQFAADKDYATREADSYFGNPVPQHDTDNRHSLDESEAHQASEPRPIVSTLRNLGNRFARGRSTRSGAGFEVSRPQRPPPAFEVVRPSRVPEESSEVLLGSELRRRPSQTPQAEDHT</sequence>
<keyword evidence="2" id="KW-0472">Membrane</keyword>
<dbReference type="EMBL" id="ML996582">
    <property type="protein sequence ID" value="KAF2753894.1"/>
    <property type="molecule type" value="Genomic_DNA"/>
</dbReference>
<organism evidence="3 4">
    <name type="scientific">Pseudovirgaria hyperparasitica</name>
    <dbReference type="NCBI Taxonomy" id="470096"/>
    <lineage>
        <taxon>Eukaryota</taxon>
        <taxon>Fungi</taxon>
        <taxon>Dikarya</taxon>
        <taxon>Ascomycota</taxon>
        <taxon>Pezizomycotina</taxon>
        <taxon>Dothideomycetes</taxon>
        <taxon>Dothideomycetes incertae sedis</taxon>
        <taxon>Acrospermales</taxon>
        <taxon>Acrospermaceae</taxon>
        <taxon>Pseudovirgaria</taxon>
    </lineage>
</organism>
<evidence type="ECO:0000256" key="1">
    <source>
        <dbReference type="SAM" id="MobiDB-lite"/>
    </source>
</evidence>
<feature type="compositionally biased region" description="Polar residues" evidence="1">
    <location>
        <begin position="676"/>
        <end position="685"/>
    </location>
</feature>
<feature type="transmembrane region" description="Helical" evidence="2">
    <location>
        <begin position="336"/>
        <end position="360"/>
    </location>
</feature>
<dbReference type="OrthoDB" id="269822at2759"/>